<reference evidence="8 9" key="1">
    <citation type="journal article" date="2019" name="Int. J. Syst. Evol. Microbiol.">
        <title>The Global Catalogue of Microorganisms (GCM) 10K type strain sequencing project: providing services to taxonomists for standard genome sequencing and annotation.</title>
        <authorList>
            <consortium name="The Broad Institute Genomics Platform"/>
            <consortium name="The Broad Institute Genome Sequencing Center for Infectious Disease"/>
            <person name="Wu L."/>
            <person name="Ma J."/>
        </authorList>
    </citation>
    <scope>NUCLEOTIDE SEQUENCE [LARGE SCALE GENOMIC DNA]</scope>
    <source>
        <strain evidence="8 9">CGMCC 1.10390</strain>
    </source>
</reference>
<comment type="caution">
    <text evidence="8">The sequence shown here is derived from an EMBL/GenBank/DDBJ whole genome shotgun (WGS) entry which is preliminary data.</text>
</comment>
<dbReference type="Proteomes" id="UP001597034">
    <property type="component" value="Unassembled WGS sequence"/>
</dbReference>
<evidence type="ECO:0000256" key="1">
    <source>
        <dbReference type="ARBA" id="ARBA00004323"/>
    </source>
</evidence>
<keyword evidence="3" id="KW-0378">Hydrolase</keyword>
<evidence type="ECO:0000256" key="7">
    <source>
        <dbReference type="ARBA" id="ARBA00023136"/>
    </source>
</evidence>
<dbReference type="AlphaFoldDB" id="A0ABD6DGU6"/>
<evidence type="ECO:0000313" key="9">
    <source>
        <dbReference type="Proteomes" id="UP001597034"/>
    </source>
</evidence>
<evidence type="ECO:0000313" key="8">
    <source>
        <dbReference type="EMBL" id="MFD1644378.1"/>
    </source>
</evidence>
<dbReference type="RefSeq" id="WP_256399650.1">
    <property type="nucleotide sequence ID" value="NZ_JANHJR010000002.1"/>
</dbReference>
<organism evidence="8 9">
    <name type="scientific">Haloarchaeobius litoreus</name>
    <dbReference type="NCBI Taxonomy" id="755306"/>
    <lineage>
        <taxon>Archaea</taxon>
        <taxon>Methanobacteriati</taxon>
        <taxon>Methanobacteriota</taxon>
        <taxon>Stenosarchaea group</taxon>
        <taxon>Halobacteria</taxon>
        <taxon>Halobacteriales</taxon>
        <taxon>Halorubellaceae</taxon>
        <taxon>Haloarchaeobius</taxon>
    </lineage>
</organism>
<keyword evidence="6" id="KW-0333">Golgi apparatus</keyword>
<dbReference type="InterPro" id="IPR026071">
    <property type="entry name" value="Glyco_Hydrolase_99"/>
</dbReference>
<protein>
    <submittedName>
        <fullName evidence="8">Glycoside hydrolase family 99-like domain-containing protein</fullName>
    </submittedName>
</protein>
<dbReference type="PANTHER" id="PTHR13572">
    <property type="entry name" value="ENDO-ALPHA-1,2-MANNOSIDASE"/>
    <property type="match status" value="1"/>
</dbReference>
<keyword evidence="7" id="KW-0472">Membrane</keyword>
<evidence type="ECO:0000256" key="5">
    <source>
        <dbReference type="ARBA" id="ARBA00022989"/>
    </source>
</evidence>
<evidence type="ECO:0000256" key="3">
    <source>
        <dbReference type="ARBA" id="ARBA00022801"/>
    </source>
</evidence>
<dbReference type="Pfam" id="PF14307">
    <property type="entry name" value="Glyco_tran_WbsX"/>
    <property type="match status" value="1"/>
</dbReference>
<keyword evidence="4" id="KW-0735">Signal-anchor</keyword>
<dbReference type="Gene3D" id="3.20.20.80">
    <property type="entry name" value="Glycosidases"/>
    <property type="match status" value="1"/>
</dbReference>
<dbReference type="GO" id="GO:0016787">
    <property type="term" value="F:hydrolase activity"/>
    <property type="evidence" value="ECO:0007669"/>
    <property type="project" value="UniProtKB-KW"/>
</dbReference>
<proteinExistence type="predicted"/>
<evidence type="ECO:0000256" key="6">
    <source>
        <dbReference type="ARBA" id="ARBA00023034"/>
    </source>
</evidence>
<keyword evidence="9" id="KW-1185">Reference proteome</keyword>
<keyword evidence="5" id="KW-1133">Transmembrane helix</keyword>
<accession>A0ABD6DGU6</accession>
<comment type="subcellular location">
    <subcellularLocation>
        <location evidence="1">Golgi apparatus membrane</location>
        <topology evidence="1">Single-pass type II membrane protein</topology>
    </subcellularLocation>
</comment>
<name>A0ABD6DGU6_9EURY</name>
<evidence type="ECO:0000256" key="2">
    <source>
        <dbReference type="ARBA" id="ARBA00022692"/>
    </source>
</evidence>
<sequence>MSTTVEASAGIDRVNVTVGDESRSVSGGGETGRSFELTFPVEGGRAYTVDVELVDANGDRDGQTVETTHIPIHVDPVETDRLVGVNYYPWFGEKAPSHSPHRDDWVEESTLTPVLGEYDSADPEVIDQHLQWCLEHGIEWLSISWWGPDDHRDEIIQQDLRAREAFADIQYSITYETQGRLADNYHTDGIDLDDDSVRGQLAADLEYFDENHFGEQNYLHIDGRPVLYLYSAQLLEGDVEAAFEEIAATTGVEPYILADLPTARVVDFPISRVADGVTNYNPYHPREDIEEVFHDLYKSRIVSMYLGASALDADFVPSIIPGFDDTAVTHVDRDNPPLEPSPERFERCCDQLDPHMGDAEAVLITSFNEWYESTAIEPAEEFGTDYLELTSEKLATGESSGYDQNGTIVELDWGQLVVPAERDSGSGDTRELAFMCNELTVLDGAGDPLVSYDIGSEEDEPVYIGGSFFAESYDGETMRWFGTSYGKTTMLVDADRDAIGGLELRGSPITEMEVRLAVGDRSAVTRLEDGAHTYRLML</sequence>
<dbReference type="PANTHER" id="PTHR13572:SF4">
    <property type="entry name" value="RE57134P"/>
    <property type="match status" value="1"/>
</dbReference>
<gene>
    <name evidence="8" type="ORF">ACFSBL_01660</name>
</gene>
<dbReference type="InterPro" id="IPR032719">
    <property type="entry name" value="WbsX"/>
</dbReference>
<keyword evidence="2" id="KW-0812">Transmembrane</keyword>
<evidence type="ECO:0000256" key="4">
    <source>
        <dbReference type="ARBA" id="ARBA00022968"/>
    </source>
</evidence>
<dbReference type="EMBL" id="JBHUDO010000001">
    <property type="protein sequence ID" value="MFD1644378.1"/>
    <property type="molecule type" value="Genomic_DNA"/>
</dbReference>